<dbReference type="InterPro" id="IPR001128">
    <property type="entry name" value="Cyt_P450"/>
</dbReference>
<accession>A0AAD2ALR0</accession>
<dbReference type="PANTHER" id="PTHR46696">
    <property type="entry name" value="P450, PUTATIVE (EUROFUNG)-RELATED"/>
    <property type="match status" value="1"/>
</dbReference>
<reference evidence="3 6" key="1">
    <citation type="submission" date="2023-07" db="EMBL/GenBank/DDBJ databases">
        <authorList>
            <person name="Peeters C."/>
        </authorList>
    </citation>
    <scope>NUCLEOTIDE SEQUENCE</scope>
    <source>
        <strain evidence="4 6">R-77569</strain>
        <strain evidence="3">R-77591</strain>
    </source>
</reference>
<evidence type="ECO:0000313" key="6">
    <source>
        <dbReference type="Proteomes" id="UP001190452"/>
    </source>
</evidence>
<protein>
    <submittedName>
        <fullName evidence="3">Vitamin D(3) 25-hydroxylase</fullName>
        <ecNumber evidence="3">1.14.15.15</ecNumber>
    </submittedName>
</protein>
<dbReference type="GO" id="GO:0005506">
    <property type="term" value="F:iron ion binding"/>
    <property type="evidence" value="ECO:0007669"/>
    <property type="project" value="InterPro"/>
</dbReference>
<dbReference type="Pfam" id="PF00067">
    <property type="entry name" value="p450"/>
    <property type="match status" value="1"/>
</dbReference>
<dbReference type="GO" id="GO:0047748">
    <property type="term" value="F:cholestanetetraol 26-dehydrogenase activity"/>
    <property type="evidence" value="ECO:0007669"/>
    <property type="project" value="UniProtKB-EC"/>
</dbReference>
<name>A0AAD2ALR0_9RALS</name>
<sequence>MGPVQTMGAILLPPLLSDCPTASAMDIAIAPPIDALQAVTHADPAPYYAQLAATRAFFFDAGQGWWVAASAKAVDTVLGSDACRVRPADEPVPNAVAASPTGAFFGRLVRQIDGPEHGMRKATVMGALGQLDPSALAARAHRQAYAALPDTAQLDAALAGDAHFRVPLATMAQTLLGDAADAPACHADIAAYLAALGPAADATSVAQADAAVRRLHGRFEGSPLVAGNDDAEVDNLAALLAQTYDACAGLLGNCIVALSRHAALRTRLRAQPDAVEPFVREVLRHDAPVQNTRRFVQRDVQLLGQHVQAGQRILVLLAAANVDADANPAPLRFDIDRPAPRLWTFGAGVHRCPAETLATIIARETVRHLLSLPGIDRWLGNLGEVTYRASPNARIPVFAA</sequence>
<dbReference type="EMBL" id="CAUDKV010000008">
    <property type="protein sequence ID" value="CAJ0870320.1"/>
    <property type="molecule type" value="Genomic_DNA"/>
</dbReference>
<evidence type="ECO:0000256" key="1">
    <source>
        <dbReference type="ARBA" id="ARBA00010617"/>
    </source>
</evidence>
<evidence type="ECO:0000313" key="4">
    <source>
        <dbReference type="EMBL" id="CAJ0870320.1"/>
    </source>
</evidence>
<dbReference type="Proteomes" id="UP001190002">
    <property type="component" value="Unassembled WGS sequence"/>
</dbReference>
<comment type="similarity">
    <text evidence="1 2">Belongs to the cytochrome P450 family.</text>
</comment>
<dbReference type="EMBL" id="CATVXE010000008">
    <property type="protein sequence ID" value="CAJ0683305.1"/>
    <property type="molecule type" value="Genomic_DNA"/>
</dbReference>
<keyword evidence="6" id="KW-1185">Reference proteome</keyword>
<evidence type="ECO:0000313" key="3">
    <source>
        <dbReference type="EMBL" id="CAJ0683305.1"/>
    </source>
</evidence>
<keyword evidence="2" id="KW-0408">Iron</keyword>
<evidence type="ECO:0000313" key="5">
    <source>
        <dbReference type="Proteomes" id="UP001190002"/>
    </source>
</evidence>
<proteinExistence type="inferred from homology"/>
<keyword evidence="2 3" id="KW-0560">Oxidoreductase</keyword>
<dbReference type="PROSITE" id="PS00086">
    <property type="entry name" value="CYTOCHROME_P450"/>
    <property type="match status" value="1"/>
</dbReference>
<dbReference type="InterPro" id="IPR036396">
    <property type="entry name" value="Cyt_P450_sf"/>
</dbReference>
<dbReference type="GO" id="GO:0020037">
    <property type="term" value="F:heme binding"/>
    <property type="evidence" value="ECO:0007669"/>
    <property type="project" value="InterPro"/>
</dbReference>
<organism evidence="3 5">
    <name type="scientific">Ralstonia mannitolilytica</name>
    <dbReference type="NCBI Taxonomy" id="105219"/>
    <lineage>
        <taxon>Bacteria</taxon>
        <taxon>Pseudomonadati</taxon>
        <taxon>Pseudomonadota</taxon>
        <taxon>Betaproteobacteria</taxon>
        <taxon>Burkholderiales</taxon>
        <taxon>Burkholderiaceae</taxon>
        <taxon>Ralstonia</taxon>
    </lineage>
</organism>
<keyword evidence="2" id="KW-0349">Heme</keyword>
<dbReference type="PANTHER" id="PTHR46696:SF1">
    <property type="entry name" value="CYTOCHROME P450 YJIB-RELATED"/>
    <property type="match status" value="1"/>
</dbReference>
<dbReference type="SUPFAM" id="SSF48264">
    <property type="entry name" value="Cytochrome P450"/>
    <property type="match status" value="1"/>
</dbReference>
<comment type="caution">
    <text evidence="3">The sequence shown here is derived from an EMBL/GenBank/DDBJ whole genome shotgun (WGS) entry which is preliminary data.</text>
</comment>
<keyword evidence="2" id="KW-0479">Metal-binding</keyword>
<dbReference type="CDD" id="cd11036">
    <property type="entry name" value="AknT-like"/>
    <property type="match status" value="1"/>
</dbReference>
<keyword evidence="2" id="KW-0503">Monooxygenase</keyword>
<evidence type="ECO:0000256" key="2">
    <source>
        <dbReference type="RuleBase" id="RU000461"/>
    </source>
</evidence>
<dbReference type="EC" id="1.14.15.15" evidence="3"/>
<dbReference type="InterPro" id="IPR017972">
    <property type="entry name" value="Cyt_P450_CS"/>
</dbReference>
<dbReference type="Gene3D" id="1.10.630.10">
    <property type="entry name" value="Cytochrome P450"/>
    <property type="match status" value="1"/>
</dbReference>
<dbReference type="AlphaFoldDB" id="A0AAD2ALR0"/>
<dbReference type="Proteomes" id="UP001190452">
    <property type="component" value="Unassembled WGS sequence"/>
</dbReference>
<gene>
    <name evidence="3" type="primary">vdh_3</name>
    <name evidence="4" type="ORF">R77569_02243</name>
    <name evidence="3" type="ORF">R77591_02251</name>
</gene>